<organism evidence="2 3">
    <name type="scientific">Teratosphaeria destructans</name>
    <dbReference type="NCBI Taxonomy" id="418781"/>
    <lineage>
        <taxon>Eukaryota</taxon>
        <taxon>Fungi</taxon>
        <taxon>Dikarya</taxon>
        <taxon>Ascomycota</taxon>
        <taxon>Pezizomycotina</taxon>
        <taxon>Dothideomycetes</taxon>
        <taxon>Dothideomycetidae</taxon>
        <taxon>Mycosphaerellales</taxon>
        <taxon>Teratosphaeriaceae</taxon>
        <taxon>Teratosphaeria</taxon>
    </lineage>
</organism>
<reference evidence="2 3" key="2">
    <citation type="journal article" date="2021" name="Curr. Genet.">
        <title>Genetic response to nitrogen starvation in the aggressive Eucalyptus foliar pathogen Teratosphaeria destructans.</title>
        <authorList>
            <person name="Havenga M."/>
            <person name="Wingfield B.D."/>
            <person name="Wingfield M.J."/>
            <person name="Dreyer L.L."/>
            <person name="Roets F."/>
            <person name="Aylward J."/>
        </authorList>
    </citation>
    <scope>NUCLEOTIDE SEQUENCE [LARGE SCALE GENOMIC DNA]</scope>
    <source>
        <strain evidence="2">CMW44962</strain>
    </source>
</reference>
<name>A0A9W7SVF3_9PEZI</name>
<gene>
    <name evidence="2" type="ORF">Tdes44962_MAKER02117</name>
</gene>
<sequence>MQHRRHNPRLIKRPIRRARAPTPPNPENTTANLNGPCTASPVSATTNDSGNPIPPSRASNARRRPGSNNDASIPAAAPPLREPQRAIEGPFVPQDVGEAPESLFQALVDGGSGGVVAAAHQAWASRVGSRRCGAVG</sequence>
<dbReference type="AlphaFoldDB" id="A0A9W7SVF3"/>
<comment type="caution">
    <text evidence="2">The sequence shown here is derived from an EMBL/GenBank/DDBJ whole genome shotgun (WGS) entry which is preliminary data.</text>
</comment>
<proteinExistence type="predicted"/>
<protein>
    <submittedName>
        <fullName evidence="2">Uncharacterized protein</fullName>
    </submittedName>
</protein>
<feature type="compositionally biased region" description="Polar residues" evidence="1">
    <location>
        <begin position="33"/>
        <end position="50"/>
    </location>
</feature>
<feature type="region of interest" description="Disordered" evidence="1">
    <location>
        <begin position="1"/>
        <end position="96"/>
    </location>
</feature>
<evidence type="ECO:0000313" key="3">
    <source>
        <dbReference type="Proteomes" id="UP001138500"/>
    </source>
</evidence>
<dbReference type="EMBL" id="RIBY02001113">
    <property type="protein sequence ID" value="KAH9832452.1"/>
    <property type="molecule type" value="Genomic_DNA"/>
</dbReference>
<accession>A0A9W7SVF3</accession>
<reference evidence="2 3" key="1">
    <citation type="journal article" date="2018" name="IMA Fungus">
        <title>IMA Genome-F 10: Nine draft genome sequences of Claviceps purpurea s.lat., including C. arundinis, C. humidiphila, and C. cf. spartinae, pseudomolecules for the pitch canker pathogen Fusarium circinatum, draft genome of Davidsoniella eucalypti, Grosmannia galeiformis, Quambalaria eucalypti, and Teratosphaeria destructans.</title>
        <authorList>
            <person name="Wingfield B.D."/>
            <person name="Liu M."/>
            <person name="Nguyen H.D."/>
            <person name="Lane F.A."/>
            <person name="Morgan S.W."/>
            <person name="De Vos L."/>
            <person name="Wilken P.M."/>
            <person name="Duong T.A."/>
            <person name="Aylward J."/>
            <person name="Coetzee M.P."/>
            <person name="Dadej K."/>
            <person name="De Beer Z.W."/>
            <person name="Findlay W."/>
            <person name="Havenga M."/>
            <person name="Kolarik M."/>
            <person name="Menzies J.G."/>
            <person name="Naidoo K."/>
            <person name="Pochopski O."/>
            <person name="Shoukouhi P."/>
            <person name="Santana Q.C."/>
            <person name="Seifert K.A."/>
            <person name="Soal N."/>
            <person name="Steenkamp E.T."/>
            <person name="Tatham C.T."/>
            <person name="van der Nest M.A."/>
            <person name="Wingfield M.J."/>
        </authorList>
    </citation>
    <scope>NUCLEOTIDE SEQUENCE [LARGE SCALE GENOMIC DNA]</scope>
    <source>
        <strain evidence="2">CMW44962</strain>
    </source>
</reference>
<dbReference type="Proteomes" id="UP001138500">
    <property type="component" value="Unassembled WGS sequence"/>
</dbReference>
<evidence type="ECO:0000313" key="2">
    <source>
        <dbReference type="EMBL" id="KAH9832452.1"/>
    </source>
</evidence>
<feature type="compositionally biased region" description="Basic residues" evidence="1">
    <location>
        <begin position="1"/>
        <end position="19"/>
    </location>
</feature>
<keyword evidence="3" id="KW-1185">Reference proteome</keyword>
<evidence type="ECO:0000256" key="1">
    <source>
        <dbReference type="SAM" id="MobiDB-lite"/>
    </source>
</evidence>